<dbReference type="GO" id="GO:0005737">
    <property type="term" value="C:cytoplasm"/>
    <property type="evidence" value="ECO:0007669"/>
    <property type="project" value="UniProtKB-SubCell"/>
</dbReference>
<dbReference type="Pfam" id="PF10607">
    <property type="entry name" value="CTLH"/>
    <property type="match status" value="1"/>
</dbReference>
<reference evidence="13" key="2">
    <citation type="journal article" date="2018" name="Biosci. Biotechnol. Biochem.">
        <title>Polysaccharide hydrolase of the hadal zone amphipods Hirondellea gigas.</title>
        <authorList>
            <person name="Kobayashi H."/>
            <person name="Nagahama T."/>
            <person name="Arai W."/>
            <person name="Sasagawa Y."/>
            <person name="Umeda M."/>
            <person name="Hayashi T."/>
            <person name="Nikaido I."/>
            <person name="Watanabe H."/>
            <person name="Oguri K."/>
            <person name="Kitazato H."/>
            <person name="Fujioka K."/>
            <person name="Kido Y."/>
            <person name="Takami H."/>
        </authorList>
    </citation>
    <scope>NUCLEOTIDE SEQUENCE</scope>
    <source>
        <tissue evidence="13">Whole body</tissue>
    </source>
</reference>
<evidence type="ECO:0000256" key="1">
    <source>
        <dbReference type="ARBA" id="ARBA00004109"/>
    </source>
</evidence>
<dbReference type="EMBL" id="IACF01004750">
    <property type="protein sequence ID" value="LAB70339.1"/>
    <property type="molecule type" value="mRNA"/>
</dbReference>
<evidence type="ECO:0000313" key="14">
    <source>
        <dbReference type="EMBL" id="LAC24343.1"/>
    </source>
</evidence>
<evidence type="ECO:0000259" key="11">
    <source>
        <dbReference type="PROSITE" id="PS50897"/>
    </source>
</evidence>
<dbReference type="PROSITE" id="PS51867">
    <property type="entry name" value="ZF_RING_GID"/>
    <property type="match status" value="1"/>
</dbReference>
<dbReference type="InterPro" id="IPR006594">
    <property type="entry name" value="LisH"/>
</dbReference>
<feature type="domain" description="RING-Gid-type" evidence="12">
    <location>
        <begin position="348"/>
        <end position="417"/>
    </location>
</feature>
<dbReference type="GO" id="GO:0043161">
    <property type="term" value="P:proteasome-mediated ubiquitin-dependent protein catabolic process"/>
    <property type="evidence" value="ECO:0007669"/>
    <property type="project" value="InterPro"/>
</dbReference>
<keyword evidence="5" id="KW-0479">Metal-binding</keyword>
<accession>A0A2P2I8J8</accession>
<keyword evidence="7" id="KW-0862">Zinc</keyword>
<evidence type="ECO:0000256" key="4">
    <source>
        <dbReference type="ARBA" id="ARBA00022490"/>
    </source>
</evidence>
<evidence type="ECO:0000256" key="9">
    <source>
        <dbReference type="ARBA" id="ARBA00029678"/>
    </source>
</evidence>
<evidence type="ECO:0000256" key="5">
    <source>
        <dbReference type="ARBA" id="ARBA00022723"/>
    </source>
</evidence>
<dbReference type="SMART" id="SM00668">
    <property type="entry name" value="CTLH"/>
    <property type="match status" value="1"/>
</dbReference>
<evidence type="ECO:0000313" key="13">
    <source>
        <dbReference type="EMBL" id="LAB70339.1"/>
    </source>
</evidence>
<evidence type="ECO:0000256" key="7">
    <source>
        <dbReference type="ARBA" id="ARBA00022833"/>
    </source>
</evidence>
<evidence type="ECO:0000256" key="6">
    <source>
        <dbReference type="ARBA" id="ARBA00022771"/>
    </source>
</evidence>
<dbReference type="GO" id="GO:0043249">
    <property type="term" value="P:erythrocyte maturation"/>
    <property type="evidence" value="ECO:0007669"/>
    <property type="project" value="UniProtKB-KW"/>
</dbReference>
<evidence type="ECO:0000259" key="12">
    <source>
        <dbReference type="PROSITE" id="PS51867"/>
    </source>
</evidence>
<feature type="domain" description="CTLH" evidence="11">
    <location>
        <begin position="194"/>
        <end position="250"/>
    </location>
</feature>
<dbReference type="InterPro" id="IPR024964">
    <property type="entry name" value="CTLH/CRA"/>
</dbReference>
<protein>
    <recommendedName>
        <fullName evidence="3">E3 ubiquitin-protein transferase MAEA</fullName>
    </recommendedName>
    <alternativeName>
        <fullName evidence="9">Macrophage erythroblast attacher</fullName>
    </alternativeName>
</protein>
<sequence>MMMEVNTSPEHIDGLGSDGFDPATLPVDCLQSYFNEDKRIQFHKCLSALEHTTVKVPYEVLNRKFRSAQKVLEREVNAVSACVSEVQAALAGSPTPPPQQLSSLIKGVITQVNTLKRKSRETVAGELECARVVKRRSDHLDQADHGTTREHQAWNKTRLDRLLTDYLLREGCYLTARKFVKSRNIENLTNLELFETAYEVELSLQRKDVSKCLAWCHENKSKLKKLNSSLEFNIRLQEFVELIKKDERMEAVWHARKYFTTQDSDHLNSIQRCMALLAFPTDTTIPEYKTLLGEDRWKVLIEQFRSENLRLFQLCLRSPFTVVLQAGLSALKTPQCYKSNKESSNPDCPVCLPSLNMLAKELPYAHCSQSRLICHMTGETMNENNQPLMLPNGYVYGSNALEAAAAANGGQVTCPRTNTTYELSEAVKVFVM</sequence>
<dbReference type="InterPro" id="IPR006595">
    <property type="entry name" value="CTLH_C"/>
</dbReference>
<organism evidence="13">
    <name type="scientific">Hirondellea gigas</name>
    <dbReference type="NCBI Taxonomy" id="1518452"/>
    <lineage>
        <taxon>Eukaryota</taxon>
        <taxon>Metazoa</taxon>
        <taxon>Ecdysozoa</taxon>
        <taxon>Arthropoda</taxon>
        <taxon>Crustacea</taxon>
        <taxon>Multicrustacea</taxon>
        <taxon>Malacostraca</taxon>
        <taxon>Eumalacostraca</taxon>
        <taxon>Peracarida</taxon>
        <taxon>Amphipoda</taxon>
        <taxon>Amphilochidea</taxon>
        <taxon>Lysianassida</taxon>
        <taxon>Lysianassidira</taxon>
        <taxon>Lysianassoidea</taxon>
        <taxon>Lysianassidae</taxon>
        <taxon>Hirondellea</taxon>
    </lineage>
</organism>
<evidence type="ECO:0000256" key="10">
    <source>
        <dbReference type="PROSITE-ProRule" id="PRU01215"/>
    </source>
</evidence>
<comment type="subcellular location">
    <subcellularLocation>
        <location evidence="2">Cytoplasm</location>
    </subcellularLocation>
    <subcellularLocation>
        <location evidence="1">Nucleus matrix</location>
    </subcellularLocation>
</comment>
<dbReference type="InterPro" id="IPR044063">
    <property type="entry name" value="ZF_RING_GID"/>
</dbReference>
<dbReference type="GO" id="GO:0008270">
    <property type="term" value="F:zinc ion binding"/>
    <property type="evidence" value="ECO:0007669"/>
    <property type="project" value="UniProtKB-KW"/>
</dbReference>
<keyword evidence="4" id="KW-0963">Cytoplasm</keyword>
<dbReference type="PANTHER" id="PTHR12170">
    <property type="entry name" value="MACROPHAGE ERYTHROBLAST ATTACHER-RELATED"/>
    <property type="match status" value="1"/>
</dbReference>
<dbReference type="EMBL" id="IACT01005178">
    <property type="protein sequence ID" value="LAC24343.1"/>
    <property type="molecule type" value="mRNA"/>
</dbReference>
<name>A0A2P2I8J8_9CRUS</name>
<keyword evidence="8" id="KW-0265">Erythrocyte maturation</keyword>
<dbReference type="GO" id="GO:0061630">
    <property type="term" value="F:ubiquitin protein ligase activity"/>
    <property type="evidence" value="ECO:0007669"/>
    <property type="project" value="InterPro"/>
</dbReference>
<dbReference type="PROSITE" id="PS50897">
    <property type="entry name" value="CTLH"/>
    <property type="match status" value="1"/>
</dbReference>
<evidence type="ECO:0000256" key="2">
    <source>
        <dbReference type="ARBA" id="ARBA00004496"/>
    </source>
</evidence>
<dbReference type="PROSITE" id="PS50896">
    <property type="entry name" value="LISH"/>
    <property type="match status" value="1"/>
</dbReference>
<dbReference type="AlphaFoldDB" id="A0A2P2I8J8"/>
<dbReference type="PANTHER" id="PTHR12170:SF2">
    <property type="entry name" value="E3 UBIQUITIN-PROTEIN TRANSFERASE MAEA"/>
    <property type="match status" value="1"/>
</dbReference>
<evidence type="ECO:0000256" key="3">
    <source>
        <dbReference type="ARBA" id="ARBA00014384"/>
    </source>
</evidence>
<dbReference type="SMART" id="SM00757">
    <property type="entry name" value="CRA"/>
    <property type="match status" value="1"/>
</dbReference>
<reference evidence="14" key="1">
    <citation type="submission" date="2017-11" db="EMBL/GenBank/DDBJ databases">
        <title>The sensing device of the deep-sea amphipod.</title>
        <authorList>
            <person name="Kobayashi H."/>
            <person name="Nagahama T."/>
            <person name="Arai W."/>
            <person name="Sasagawa Y."/>
            <person name="Umeda M."/>
            <person name="Hayashi T."/>
            <person name="Nikaido I."/>
            <person name="Watanabe H."/>
            <person name="Oguri K."/>
            <person name="Kitazato H."/>
            <person name="Fujioka K."/>
            <person name="Kido Y."/>
            <person name="Takami H."/>
        </authorList>
    </citation>
    <scope>NUCLEOTIDE SEQUENCE</scope>
    <source>
        <tissue evidence="14">Whole body</tissue>
    </source>
</reference>
<dbReference type="GO" id="GO:0016363">
    <property type="term" value="C:nuclear matrix"/>
    <property type="evidence" value="ECO:0007669"/>
    <property type="project" value="UniProtKB-SubCell"/>
</dbReference>
<dbReference type="CDD" id="cd16659">
    <property type="entry name" value="RING-Ubox_Emp"/>
    <property type="match status" value="1"/>
</dbReference>
<dbReference type="GO" id="GO:0034657">
    <property type="term" value="C:GID complex"/>
    <property type="evidence" value="ECO:0007669"/>
    <property type="project" value="TreeGrafter"/>
</dbReference>
<feature type="zinc finger region" description="RING-Gid-type" evidence="10">
    <location>
        <begin position="348"/>
        <end position="417"/>
    </location>
</feature>
<proteinExistence type="evidence at transcript level"/>
<dbReference type="InterPro" id="IPR013144">
    <property type="entry name" value="CRA_dom"/>
</dbReference>
<dbReference type="InterPro" id="IPR045098">
    <property type="entry name" value="Fyv10_fam"/>
</dbReference>
<keyword evidence="6 10" id="KW-0863">Zinc-finger</keyword>
<evidence type="ECO:0000256" key="8">
    <source>
        <dbReference type="ARBA" id="ARBA00023057"/>
    </source>
</evidence>